<dbReference type="EMBL" id="JAOL01000090">
    <property type="protein sequence ID" value="EUA91346.1"/>
    <property type="molecule type" value="Genomic_DNA"/>
</dbReference>
<evidence type="ECO:0000313" key="2">
    <source>
        <dbReference type="EMBL" id="EUA91346.1"/>
    </source>
</evidence>
<organism evidence="2 3">
    <name type="scientific">Mycobacterium ulcerans str. Harvey</name>
    <dbReference type="NCBI Taxonomy" id="1299332"/>
    <lineage>
        <taxon>Bacteria</taxon>
        <taxon>Bacillati</taxon>
        <taxon>Actinomycetota</taxon>
        <taxon>Actinomycetes</taxon>
        <taxon>Mycobacteriales</taxon>
        <taxon>Mycobacteriaceae</taxon>
        <taxon>Mycobacterium</taxon>
        <taxon>Mycobacterium ulcerans group</taxon>
    </lineage>
</organism>
<sequence>MWRCPLGDAAVDDPGVDGRQVQRRQGADQLHRGDRRQKAGITSDAPPHQPQRGGRGRTAPRGVADQAPQRRIAGWHARSELGSDHCGILPMHPVVRSTTASAARPGGF</sequence>
<feature type="region of interest" description="Disordered" evidence="1">
    <location>
        <begin position="1"/>
        <end position="69"/>
    </location>
</feature>
<gene>
    <name evidence="2" type="ORF">I551_2186</name>
</gene>
<name>A0ABN0R2B7_MYCUL</name>
<proteinExistence type="predicted"/>
<evidence type="ECO:0000313" key="3">
    <source>
        <dbReference type="Proteomes" id="UP000020681"/>
    </source>
</evidence>
<protein>
    <submittedName>
        <fullName evidence="2">Uncharacterized protein</fullName>
    </submittedName>
</protein>
<comment type="caution">
    <text evidence="2">The sequence shown here is derived from an EMBL/GenBank/DDBJ whole genome shotgun (WGS) entry which is preliminary data.</text>
</comment>
<dbReference type="Proteomes" id="UP000020681">
    <property type="component" value="Unassembled WGS sequence"/>
</dbReference>
<keyword evidence="3" id="KW-1185">Reference proteome</keyword>
<accession>A0ABN0R2B7</accession>
<evidence type="ECO:0000256" key="1">
    <source>
        <dbReference type="SAM" id="MobiDB-lite"/>
    </source>
</evidence>
<reference evidence="2 3" key="1">
    <citation type="submission" date="2014-01" db="EMBL/GenBank/DDBJ databases">
        <authorList>
            <person name="Dobos K."/>
            <person name="Lenaerts A."/>
            <person name="Ordway D."/>
            <person name="DeGroote M.A."/>
            <person name="Parker T."/>
            <person name="Sizemore C."/>
            <person name="Tallon L.J."/>
            <person name="Sadzewicz L.K."/>
            <person name="Sengamalay N."/>
            <person name="Fraser C.M."/>
            <person name="Hine E."/>
            <person name="Shefchek K.A."/>
            <person name="Das S.P."/>
            <person name="Tettelin H."/>
        </authorList>
    </citation>
    <scope>NUCLEOTIDE SEQUENCE [LARGE SCALE GENOMIC DNA]</scope>
    <source>
        <strain evidence="2 3">Harvey</strain>
    </source>
</reference>